<dbReference type="NCBIfam" id="TIGR03953">
    <property type="entry name" value="rplD_bact"/>
    <property type="match status" value="1"/>
</dbReference>
<feature type="compositionally biased region" description="Polar residues" evidence="8">
    <location>
        <begin position="42"/>
        <end position="55"/>
    </location>
</feature>
<dbReference type="Gene3D" id="3.40.1370.10">
    <property type="match status" value="1"/>
</dbReference>
<dbReference type="eggNOG" id="COG0088">
    <property type="taxonomic scope" value="Bacteria"/>
</dbReference>
<proteinExistence type="inferred from homology"/>
<evidence type="ECO:0000256" key="3">
    <source>
        <dbReference type="ARBA" id="ARBA00022884"/>
    </source>
</evidence>
<dbReference type="PANTHER" id="PTHR10746">
    <property type="entry name" value="50S RIBOSOMAL PROTEIN L4"/>
    <property type="match status" value="1"/>
</dbReference>
<dbReference type="SUPFAM" id="SSF52166">
    <property type="entry name" value="Ribosomal protein L4"/>
    <property type="match status" value="1"/>
</dbReference>
<comment type="similarity">
    <text evidence="1 7">Belongs to the universal ribosomal protein uL4 family.</text>
</comment>
<keyword evidence="3 7" id="KW-0694">RNA-binding</keyword>
<dbReference type="InterPro" id="IPR002136">
    <property type="entry name" value="Ribosomal_uL4"/>
</dbReference>
<evidence type="ECO:0000256" key="5">
    <source>
        <dbReference type="ARBA" id="ARBA00023274"/>
    </source>
</evidence>
<dbReference type="InterPro" id="IPR023574">
    <property type="entry name" value="Ribosomal_uL4_dom_sf"/>
</dbReference>
<evidence type="ECO:0000256" key="6">
    <source>
        <dbReference type="ARBA" id="ARBA00035244"/>
    </source>
</evidence>
<keyword evidence="5 7" id="KW-0687">Ribonucleoprotein</keyword>
<gene>
    <name evidence="7 9" type="primary">rplD</name>
    <name evidence="7" type="synonym">rpl4</name>
    <name evidence="9" type="ordered locus">NATL1_20021</name>
</gene>
<evidence type="ECO:0000256" key="1">
    <source>
        <dbReference type="ARBA" id="ARBA00010528"/>
    </source>
</evidence>
<dbReference type="GO" id="GO:0005840">
    <property type="term" value="C:ribosome"/>
    <property type="evidence" value="ECO:0007669"/>
    <property type="project" value="UniProtKB-KW"/>
</dbReference>
<dbReference type="KEGG" id="pme:NATL1_20021"/>
<keyword evidence="4 7" id="KW-0689">Ribosomal protein</keyword>
<feature type="compositionally biased region" description="Basic residues" evidence="8">
    <location>
        <begin position="61"/>
        <end position="72"/>
    </location>
</feature>
<accession>A2C4Z8</accession>
<comment type="function">
    <text evidence="7">Forms part of the polypeptide exit tunnel.</text>
</comment>
<dbReference type="GO" id="GO:0003735">
    <property type="term" value="F:structural constituent of ribosome"/>
    <property type="evidence" value="ECO:0007669"/>
    <property type="project" value="InterPro"/>
</dbReference>
<keyword evidence="2 7" id="KW-0699">rRNA-binding</keyword>
<dbReference type="GO" id="GO:1990904">
    <property type="term" value="C:ribonucleoprotein complex"/>
    <property type="evidence" value="ECO:0007669"/>
    <property type="project" value="UniProtKB-KW"/>
</dbReference>
<sequence>MMTNCTVLDWQGKEAGESSIDLKTAKESSAADLLHRAVLRQQAHSRQGTASTLTRSEVRGGGRKPYKQKGTGRARQGSIRTPLRPGGGIIFGPKPRKYNLEMNRKERRLALRTALMSRISDAKIIKDFGSKLEVPKTSEIVALLKRVGIDSDVKILIILNKPSEIIKRSIKNLEKVKLISADQLNVFDLLNANSLVIGEDALSTIKEVYGND</sequence>
<name>A2C4Z8_PROM1</name>
<comment type="function">
    <text evidence="7">One of the primary rRNA binding proteins, this protein initially binds near the 5'-end of the 23S rRNA. It is important during the early stages of 50S assembly. It makes multiple contacts with different domains of the 23S rRNA in the assembled 50S subunit and ribosome.</text>
</comment>
<dbReference type="HOGENOM" id="CLU_041575_5_2_3"/>
<organism evidence="9 10">
    <name type="scientific">Prochlorococcus marinus (strain NATL1A)</name>
    <dbReference type="NCBI Taxonomy" id="167555"/>
    <lineage>
        <taxon>Bacteria</taxon>
        <taxon>Bacillati</taxon>
        <taxon>Cyanobacteriota</taxon>
        <taxon>Cyanophyceae</taxon>
        <taxon>Synechococcales</taxon>
        <taxon>Prochlorococcaceae</taxon>
        <taxon>Prochlorococcus</taxon>
    </lineage>
</organism>
<dbReference type="PANTHER" id="PTHR10746:SF17">
    <property type="entry name" value="LARGE RIBOSOMAL SUBUNIT PROTEIN UL4C"/>
    <property type="match status" value="1"/>
</dbReference>
<evidence type="ECO:0000256" key="8">
    <source>
        <dbReference type="SAM" id="MobiDB-lite"/>
    </source>
</evidence>
<feature type="region of interest" description="Disordered" evidence="8">
    <location>
        <begin position="41"/>
        <end position="95"/>
    </location>
</feature>
<dbReference type="AlphaFoldDB" id="A2C4Z8"/>
<dbReference type="Proteomes" id="UP000002592">
    <property type="component" value="Chromosome"/>
</dbReference>
<dbReference type="InterPro" id="IPR013005">
    <property type="entry name" value="Ribosomal_uL4-like"/>
</dbReference>
<evidence type="ECO:0000256" key="2">
    <source>
        <dbReference type="ARBA" id="ARBA00022730"/>
    </source>
</evidence>
<evidence type="ECO:0000313" key="9">
    <source>
        <dbReference type="EMBL" id="ABM76558.1"/>
    </source>
</evidence>
<comment type="subunit">
    <text evidence="7">Part of the 50S ribosomal subunit.</text>
</comment>
<protein>
    <recommendedName>
        <fullName evidence="6 7">Large ribosomal subunit protein uL4</fullName>
    </recommendedName>
</protein>
<dbReference type="EMBL" id="CP000553">
    <property type="protein sequence ID" value="ABM76558.1"/>
    <property type="molecule type" value="Genomic_DNA"/>
</dbReference>
<evidence type="ECO:0000256" key="4">
    <source>
        <dbReference type="ARBA" id="ARBA00022980"/>
    </source>
</evidence>
<dbReference type="GO" id="GO:0019843">
    <property type="term" value="F:rRNA binding"/>
    <property type="evidence" value="ECO:0007669"/>
    <property type="project" value="UniProtKB-UniRule"/>
</dbReference>
<evidence type="ECO:0000256" key="7">
    <source>
        <dbReference type="HAMAP-Rule" id="MF_01328"/>
    </source>
</evidence>
<evidence type="ECO:0000313" key="10">
    <source>
        <dbReference type="Proteomes" id="UP000002592"/>
    </source>
</evidence>
<reference evidence="10" key="1">
    <citation type="journal article" date="2007" name="PLoS Genet.">
        <title>Patterns and implications of gene gain and loss in the evolution of Prochlorococcus.</title>
        <authorList>
            <person name="Kettler G.C."/>
            <person name="Martiny A.C."/>
            <person name="Huang K."/>
            <person name="Zucker J."/>
            <person name="Coleman M.L."/>
            <person name="Rodrigue S."/>
            <person name="Chen F."/>
            <person name="Lapidus A."/>
            <person name="Ferriera S."/>
            <person name="Johnson J."/>
            <person name="Steglich C."/>
            <person name="Church G.M."/>
            <person name="Richardson P."/>
            <person name="Chisholm S.W."/>
        </authorList>
    </citation>
    <scope>NUCLEOTIDE SEQUENCE [LARGE SCALE GENOMIC DNA]</scope>
    <source>
        <strain evidence="10">NATL1A</strain>
    </source>
</reference>
<dbReference type="GO" id="GO:0006412">
    <property type="term" value="P:translation"/>
    <property type="evidence" value="ECO:0007669"/>
    <property type="project" value="UniProtKB-UniRule"/>
</dbReference>
<dbReference type="Pfam" id="PF00573">
    <property type="entry name" value="Ribosomal_L4"/>
    <property type="match status" value="1"/>
</dbReference>
<dbReference type="HAMAP" id="MF_01328_B">
    <property type="entry name" value="Ribosomal_uL4_B"/>
    <property type="match status" value="1"/>
</dbReference>